<dbReference type="EMBL" id="HF936391">
    <property type="protein sequence ID" value="CCX16405.1"/>
    <property type="molecule type" value="Genomic_DNA"/>
</dbReference>
<keyword evidence="3" id="KW-1185">Reference proteome</keyword>
<gene>
    <name evidence="2" type="ORF">PCON_03010</name>
</gene>
<evidence type="ECO:0000313" key="3">
    <source>
        <dbReference type="Proteomes" id="UP000018144"/>
    </source>
</evidence>
<proteinExistence type="predicted"/>
<accession>U4LAG6</accession>
<reference evidence="2 3" key="1">
    <citation type="journal article" date="2013" name="PLoS Genet.">
        <title>The genome and development-dependent transcriptomes of Pyronema confluens: a window into fungal evolution.</title>
        <authorList>
            <person name="Traeger S."/>
            <person name="Altegoer F."/>
            <person name="Freitag M."/>
            <person name="Gabaldon T."/>
            <person name="Kempken F."/>
            <person name="Kumar A."/>
            <person name="Marcet-Houben M."/>
            <person name="Poggeler S."/>
            <person name="Stajich J.E."/>
            <person name="Nowrousian M."/>
        </authorList>
    </citation>
    <scope>NUCLEOTIDE SEQUENCE [LARGE SCALE GENOMIC DNA]</scope>
    <source>
        <strain evidence="3">CBS 100304</strain>
        <tissue evidence="2">Vegetative mycelium</tissue>
    </source>
</reference>
<sequence>MQRPRYYEEKNWNVICKPWPRLPKKGSEVDSPVTESEKQRQEEKKEAARAAKATCVSDGAPLVAGRRTGPASNAGSVPILFQRAFQSISLLVFLSLFGYAHYRTQESWGMSRKQLQLRTGFY</sequence>
<dbReference type="Proteomes" id="UP000018144">
    <property type="component" value="Unassembled WGS sequence"/>
</dbReference>
<feature type="region of interest" description="Disordered" evidence="1">
    <location>
        <begin position="20"/>
        <end position="51"/>
    </location>
</feature>
<evidence type="ECO:0000313" key="2">
    <source>
        <dbReference type="EMBL" id="CCX16405.1"/>
    </source>
</evidence>
<protein>
    <submittedName>
        <fullName evidence="2">Uncharacterized protein</fullName>
    </submittedName>
</protein>
<name>U4LAG6_PYROM</name>
<dbReference type="AlphaFoldDB" id="U4LAG6"/>
<evidence type="ECO:0000256" key="1">
    <source>
        <dbReference type="SAM" id="MobiDB-lite"/>
    </source>
</evidence>
<feature type="compositionally biased region" description="Basic and acidic residues" evidence="1">
    <location>
        <begin position="35"/>
        <end position="49"/>
    </location>
</feature>
<organism evidence="2 3">
    <name type="scientific">Pyronema omphalodes (strain CBS 100304)</name>
    <name type="common">Pyronema confluens</name>
    <dbReference type="NCBI Taxonomy" id="1076935"/>
    <lineage>
        <taxon>Eukaryota</taxon>
        <taxon>Fungi</taxon>
        <taxon>Dikarya</taxon>
        <taxon>Ascomycota</taxon>
        <taxon>Pezizomycotina</taxon>
        <taxon>Pezizomycetes</taxon>
        <taxon>Pezizales</taxon>
        <taxon>Pyronemataceae</taxon>
        <taxon>Pyronema</taxon>
    </lineage>
</organism>